<reference evidence="4" key="1">
    <citation type="journal article" date="2014" name="Int. J. Syst. Evol. Microbiol.">
        <title>Complete genome sequence of Corynebacterium casei LMG S-19264T (=DSM 44701T), isolated from a smear-ripened cheese.</title>
        <authorList>
            <consortium name="US DOE Joint Genome Institute (JGI-PGF)"/>
            <person name="Walter F."/>
            <person name="Albersmeier A."/>
            <person name="Kalinowski J."/>
            <person name="Ruckert C."/>
        </authorList>
    </citation>
    <scope>NUCLEOTIDE SEQUENCE</scope>
    <source>
        <strain evidence="4">CGMCC 1.12698</strain>
    </source>
</reference>
<proteinExistence type="predicted"/>
<sequence>MRIPTLYKEKKWQLFFAGAAIGGIISWTLFLYIHGTFLEAQRQLVINQTEEIRQLKLQANVLLEDKQKLNEENKQKLVIQEINIAILQAEKYNITSLLKEQLTRAVYKDLRHLLLHHVESVAQNKEILTSAIENKTYEIDDSQYTFAVKTIFFYTTLEIELEIKRK</sequence>
<keyword evidence="2" id="KW-0472">Membrane</keyword>
<feature type="coiled-coil region" evidence="1">
    <location>
        <begin position="38"/>
        <end position="72"/>
    </location>
</feature>
<dbReference type="NCBIfam" id="NF041479">
    <property type="entry name" value="spor_membprot_YtrI"/>
    <property type="match status" value="1"/>
</dbReference>
<dbReference type="Pfam" id="PF26347">
    <property type="entry name" value="YtrI_sporulation"/>
    <property type="match status" value="1"/>
</dbReference>
<evidence type="ECO:0000313" key="5">
    <source>
        <dbReference type="Proteomes" id="UP000605259"/>
    </source>
</evidence>
<keyword evidence="1" id="KW-0175">Coiled coil</keyword>
<evidence type="ECO:0000256" key="1">
    <source>
        <dbReference type="SAM" id="Coils"/>
    </source>
</evidence>
<dbReference type="InterPro" id="IPR058620">
    <property type="entry name" value="YtrI_C"/>
</dbReference>
<name>A0A917AX27_9BACI</name>
<gene>
    <name evidence="4" type="ORF">GCM10007140_28330</name>
</gene>
<evidence type="ECO:0000313" key="4">
    <source>
        <dbReference type="EMBL" id="GGE76996.1"/>
    </source>
</evidence>
<dbReference type="EMBL" id="BMFK01000002">
    <property type="protein sequence ID" value="GGE76996.1"/>
    <property type="molecule type" value="Genomic_DNA"/>
</dbReference>
<evidence type="ECO:0000259" key="3">
    <source>
        <dbReference type="Pfam" id="PF26347"/>
    </source>
</evidence>
<dbReference type="RefSeq" id="WP_188389128.1">
    <property type="nucleotide sequence ID" value="NZ_BMFK01000002.1"/>
</dbReference>
<keyword evidence="2" id="KW-1133">Transmembrane helix</keyword>
<dbReference type="Proteomes" id="UP000605259">
    <property type="component" value="Unassembled WGS sequence"/>
</dbReference>
<evidence type="ECO:0000256" key="2">
    <source>
        <dbReference type="SAM" id="Phobius"/>
    </source>
</evidence>
<reference evidence="4" key="2">
    <citation type="submission" date="2020-09" db="EMBL/GenBank/DDBJ databases">
        <authorList>
            <person name="Sun Q."/>
            <person name="Zhou Y."/>
        </authorList>
    </citation>
    <scope>NUCLEOTIDE SEQUENCE</scope>
    <source>
        <strain evidence="4">CGMCC 1.12698</strain>
    </source>
</reference>
<dbReference type="AlphaFoldDB" id="A0A917AX27"/>
<keyword evidence="2" id="KW-0812">Transmembrane</keyword>
<protein>
    <recommendedName>
        <fullName evidence="3">Sporulation membrane protein YtrI C-terminal domain-containing protein</fullName>
    </recommendedName>
</protein>
<organism evidence="4 5">
    <name type="scientific">Priestia taiwanensis</name>
    <dbReference type="NCBI Taxonomy" id="1347902"/>
    <lineage>
        <taxon>Bacteria</taxon>
        <taxon>Bacillati</taxon>
        <taxon>Bacillota</taxon>
        <taxon>Bacilli</taxon>
        <taxon>Bacillales</taxon>
        <taxon>Bacillaceae</taxon>
        <taxon>Priestia</taxon>
    </lineage>
</organism>
<comment type="caution">
    <text evidence="4">The sequence shown here is derived from an EMBL/GenBank/DDBJ whole genome shotgun (WGS) entry which is preliminary data.</text>
</comment>
<dbReference type="InterPro" id="IPR048198">
    <property type="entry name" value="YtrI"/>
</dbReference>
<accession>A0A917AX27</accession>
<feature type="transmembrane region" description="Helical" evidence="2">
    <location>
        <begin position="12"/>
        <end position="33"/>
    </location>
</feature>
<feature type="domain" description="Sporulation membrane protein YtrI C-terminal" evidence="3">
    <location>
        <begin position="80"/>
        <end position="164"/>
    </location>
</feature>
<keyword evidence="5" id="KW-1185">Reference proteome</keyword>